<evidence type="ECO:0000313" key="4">
    <source>
        <dbReference type="EMBL" id="PNY06701.1"/>
    </source>
</evidence>
<feature type="region of interest" description="Disordered" evidence="1">
    <location>
        <begin position="31"/>
        <end position="58"/>
    </location>
</feature>
<feature type="compositionally biased region" description="Basic and acidic residues" evidence="1">
    <location>
        <begin position="31"/>
        <end position="45"/>
    </location>
</feature>
<dbReference type="Proteomes" id="UP000236291">
    <property type="component" value="Unassembled WGS sequence"/>
</dbReference>
<dbReference type="EMBL" id="ASHM01001454">
    <property type="protein sequence ID" value="PNY06701.1"/>
    <property type="molecule type" value="Genomic_DNA"/>
</dbReference>
<dbReference type="PANTHER" id="PTHR47718:SF13">
    <property type="entry name" value="OS09G0290500 PROTEIN"/>
    <property type="match status" value="1"/>
</dbReference>
<name>A0A2K3NUK4_TRIPR</name>
<evidence type="ECO:0000259" key="3">
    <source>
        <dbReference type="Pfam" id="PF10551"/>
    </source>
</evidence>
<feature type="domain" description="FAR1" evidence="2">
    <location>
        <begin position="77"/>
        <end position="130"/>
    </location>
</feature>
<reference evidence="4 5" key="2">
    <citation type="journal article" date="2017" name="Front. Plant Sci.">
        <title>Gene Classification and Mining of Molecular Markers Useful in Red Clover (Trifolium pratense) Breeding.</title>
        <authorList>
            <person name="Istvanek J."/>
            <person name="Dluhosova J."/>
            <person name="Dluhos P."/>
            <person name="Patkova L."/>
            <person name="Nedelnik J."/>
            <person name="Repkova J."/>
        </authorList>
    </citation>
    <scope>NUCLEOTIDE SEQUENCE [LARGE SCALE GENOMIC DNA]</scope>
    <source>
        <strain evidence="5">cv. Tatra</strain>
        <tissue evidence="4">Young leaves</tissue>
    </source>
</reference>
<evidence type="ECO:0000259" key="2">
    <source>
        <dbReference type="Pfam" id="PF03101"/>
    </source>
</evidence>
<proteinExistence type="predicted"/>
<dbReference type="ExpressionAtlas" id="A0A2K3NUK4">
    <property type="expression patterns" value="baseline"/>
</dbReference>
<protein>
    <submittedName>
        <fullName evidence="4">Protein FAR1-RElateD SEQUENCE</fullName>
    </submittedName>
</protein>
<feature type="region of interest" description="Disordered" evidence="1">
    <location>
        <begin position="503"/>
        <end position="522"/>
    </location>
</feature>
<gene>
    <name evidence="4" type="ORF">L195_g003177</name>
</gene>
<dbReference type="InterPro" id="IPR018289">
    <property type="entry name" value="MULE_transposase_dom"/>
</dbReference>
<dbReference type="Pfam" id="PF03101">
    <property type="entry name" value="FAR1"/>
    <property type="match status" value="1"/>
</dbReference>
<dbReference type="Pfam" id="PF10551">
    <property type="entry name" value="MULE"/>
    <property type="match status" value="1"/>
</dbReference>
<dbReference type="PANTHER" id="PTHR47718">
    <property type="entry name" value="OS01G0519700 PROTEIN"/>
    <property type="match status" value="1"/>
</dbReference>
<feature type="domain" description="MULE transposase" evidence="3">
    <location>
        <begin position="204"/>
        <end position="286"/>
    </location>
</feature>
<evidence type="ECO:0000313" key="5">
    <source>
        <dbReference type="Proteomes" id="UP000236291"/>
    </source>
</evidence>
<organism evidence="4 5">
    <name type="scientific">Trifolium pratense</name>
    <name type="common">Red clover</name>
    <dbReference type="NCBI Taxonomy" id="57577"/>
    <lineage>
        <taxon>Eukaryota</taxon>
        <taxon>Viridiplantae</taxon>
        <taxon>Streptophyta</taxon>
        <taxon>Embryophyta</taxon>
        <taxon>Tracheophyta</taxon>
        <taxon>Spermatophyta</taxon>
        <taxon>Magnoliopsida</taxon>
        <taxon>eudicotyledons</taxon>
        <taxon>Gunneridae</taxon>
        <taxon>Pentapetalae</taxon>
        <taxon>rosids</taxon>
        <taxon>fabids</taxon>
        <taxon>Fabales</taxon>
        <taxon>Fabaceae</taxon>
        <taxon>Papilionoideae</taxon>
        <taxon>50 kb inversion clade</taxon>
        <taxon>NPAAA clade</taxon>
        <taxon>Hologalegina</taxon>
        <taxon>IRL clade</taxon>
        <taxon>Trifolieae</taxon>
        <taxon>Trifolium</taxon>
    </lineage>
</organism>
<evidence type="ECO:0000256" key="1">
    <source>
        <dbReference type="SAM" id="MobiDB-lite"/>
    </source>
</evidence>
<accession>A0A2K3NUK4</accession>
<sequence length="522" mass="58760">MIWSGFVVAAAGVRDIRCGRMESERQLENVVGVEDRADDEHRDSSFDNDEYSSSVGEIGGGSDEEIIGNVEGDIAYKFYHWYGRATGFSVRKSRFVRNAAGVVVQQSFLCYREGYRENISLTPEKRQHEQKTILEGIMCGMLTGHRKMMGTDIQDIESHGNVGIRPYQMYGAMANSAGNFHKVEPTDVWCDGESRKNFEVFGDVFAFDATYRKNKYNCPFVVFSGVNRHNQTVVFATGLVTMETEETYVWLLEQFMCEMQGKTPLSVITYCDLAMKNAIIKVEVEADFQSNYGEPVIQSGLRSIEKSAANQYTKKIFNMFKLVLNKCMLLKVLEVQEMSRCRIYKVGKYCGNGEAYYVTHLEYAVDKFKCSCLRMESIDLPYDHIVCVLVFLDIAKLPTYLVLPSLVKMSKDVAELVYDDLDDCNCDVDILNAELKRLKAKHPKGKTTVGSSTMDVNVLDPPQVRTKGCGFNPTPTPRKRRRGPTCGECGNIGHNKRFCPNSKTVADDAVTPSPFDDNVVSS</sequence>
<dbReference type="AlphaFoldDB" id="A0A2K3NUK4"/>
<reference evidence="4 5" key="1">
    <citation type="journal article" date="2014" name="Am. J. Bot.">
        <title>Genome assembly and annotation for red clover (Trifolium pratense; Fabaceae).</title>
        <authorList>
            <person name="Istvanek J."/>
            <person name="Jaros M."/>
            <person name="Krenek A."/>
            <person name="Repkova J."/>
        </authorList>
    </citation>
    <scope>NUCLEOTIDE SEQUENCE [LARGE SCALE GENOMIC DNA]</scope>
    <source>
        <strain evidence="5">cv. Tatra</strain>
        <tissue evidence="4">Young leaves</tissue>
    </source>
</reference>
<dbReference type="InterPro" id="IPR004330">
    <property type="entry name" value="FAR1_DNA_bnd_dom"/>
</dbReference>
<comment type="caution">
    <text evidence="4">The sequence shown here is derived from an EMBL/GenBank/DDBJ whole genome shotgun (WGS) entry which is preliminary data.</text>
</comment>